<protein>
    <submittedName>
        <fullName evidence="2">Sel1 repeat family protein</fullName>
    </submittedName>
</protein>
<dbReference type="SMART" id="SM00671">
    <property type="entry name" value="SEL1"/>
    <property type="match status" value="3"/>
</dbReference>
<evidence type="ECO:0000256" key="1">
    <source>
        <dbReference type="SAM" id="SignalP"/>
    </source>
</evidence>
<dbReference type="AlphaFoldDB" id="A0A927HET7"/>
<sequence>MKAFRNLCRVFSIQISMVCAALLLIHQAPAAAQNALDAQIEAAASGDLQAQLKVAQAYQYGLNVEKDVQEAIRWYEAAAAQESPLAMFELGSLVLDGIEGTDTSADAVAAERISIAWYRRAAQLGFAQAQSTLGLKYAFSNRIEKNPKAARMWIAAAKENGHKTTSVLVKRLERSMDRSEIGAAIEMAATCIQSGYTACE</sequence>
<dbReference type="InterPro" id="IPR006597">
    <property type="entry name" value="Sel1-like"/>
</dbReference>
<dbReference type="InterPro" id="IPR011990">
    <property type="entry name" value="TPR-like_helical_dom_sf"/>
</dbReference>
<dbReference type="EMBL" id="JACTAG010000002">
    <property type="protein sequence ID" value="MBD3664211.1"/>
    <property type="molecule type" value="Genomic_DNA"/>
</dbReference>
<comment type="caution">
    <text evidence="2">The sequence shown here is derived from an EMBL/GenBank/DDBJ whole genome shotgun (WGS) entry which is preliminary data.</text>
</comment>
<dbReference type="InterPro" id="IPR052945">
    <property type="entry name" value="Mitotic_Regulator"/>
</dbReference>
<name>A0A927HET7_9RHOB</name>
<feature type="signal peptide" evidence="1">
    <location>
        <begin position="1"/>
        <end position="30"/>
    </location>
</feature>
<dbReference type="Gene3D" id="1.25.40.10">
    <property type="entry name" value="Tetratricopeptide repeat domain"/>
    <property type="match status" value="1"/>
</dbReference>
<accession>A0A927HET7</accession>
<dbReference type="Proteomes" id="UP000635142">
    <property type="component" value="Unassembled WGS sequence"/>
</dbReference>
<reference evidence="2" key="1">
    <citation type="submission" date="2020-08" db="EMBL/GenBank/DDBJ databases">
        <title>Sulfitobacter aestuariivivens sp. nov., isolated from a tidal flat.</title>
        <authorList>
            <person name="Park S."/>
            <person name="Yoon J.-H."/>
        </authorList>
    </citation>
    <scope>NUCLEOTIDE SEQUENCE</scope>
    <source>
        <strain evidence="2">TSTF-M16</strain>
    </source>
</reference>
<proteinExistence type="predicted"/>
<feature type="chain" id="PRO_5037801841" evidence="1">
    <location>
        <begin position="31"/>
        <end position="200"/>
    </location>
</feature>
<dbReference type="RefSeq" id="WP_191075253.1">
    <property type="nucleotide sequence ID" value="NZ_JACTAG010000002.1"/>
</dbReference>
<organism evidence="2 3">
    <name type="scientific">Sulfitobacter aestuariivivens</name>
    <dbReference type="NCBI Taxonomy" id="2766981"/>
    <lineage>
        <taxon>Bacteria</taxon>
        <taxon>Pseudomonadati</taxon>
        <taxon>Pseudomonadota</taxon>
        <taxon>Alphaproteobacteria</taxon>
        <taxon>Rhodobacterales</taxon>
        <taxon>Roseobacteraceae</taxon>
        <taxon>Sulfitobacter</taxon>
    </lineage>
</organism>
<keyword evidence="1" id="KW-0732">Signal</keyword>
<evidence type="ECO:0000313" key="2">
    <source>
        <dbReference type="EMBL" id="MBD3664211.1"/>
    </source>
</evidence>
<gene>
    <name evidence="2" type="ORF">H9Q16_09790</name>
</gene>
<dbReference type="SUPFAM" id="SSF81901">
    <property type="entry name" value="HCP-like"/>
    <property type="match status" value="1"/>
</dbReference>
<dbReference type="PANTHER" id="PTHR43628:SF1">
    <property type="entry name" value="CHITIN SYNTHASE REGULATORY FACTOR 2-RELATED"/>
    <property type="match status" value="1"/>
</dbReference>
<keyword evidence="3" id="KW-1185">Reference proteome</keyword>
<dbReference type="Pfam" id="PF08238">
    <property type="entry name" value="Sel1"/>
    <property type="match status" value="3"/>
</dbReference>
<evidence type="ECO:0000313" key="3">
    <source>
        <dbReference type="Proteomes" id="UP000635142"/>
    </source>
</evidence>
<dbReference type="PANTHER" id="PTHR43628">
    <property type="entry name" value="ACTIVATOR OF C KINASE PROTEIN 1-RELATED"/>
    <property type="match status" value="1"/>
</dbReference>